<reference evidence="2" key="1">
    <citation type="submission" date="2020-11" db="EMBL/GenBank/DDBJ databases">
        <authorList>
            <consortium name="DOE Joint Genome Institute"/>
            <person name="Ahrendt S."/>
            <person name="Riley R."/>
            <person name="Andreopoulos W."/>
            <person name="Labutti K."/>
            <person name="Pangilinan J."/>
            <person name="Ruiz-Duenas F.J."/>
            <person name="Barrasa J.M."/>
            <person name="Sanchez-Garcia M."/>
            <person name="Camarero S."/>
            <person name="Miyauchi S."/>
            <person name="Serrano A."/>
            <person name="Linde D."/>
            <person name="Babiker R."/>
            <person name="Drula E."/>
            <person name="Ayuso-Fernandez I."/>
            <person name="Pacheco R."/>
            <person name="Padilla G."/>
            <person name="Ferreira P."/>
            <person name="Barriuso J."/>
            <person name="Kellner H."/>
            <person name="Castanera R."/>
            <person name="Alfaro M."/>
            <person name="Ramirez L."/>
            <person name="Pisabarro A.G."/>
            <person name="Kuo A."/>
            <person name="Tritt A."/>
            <person name="Lipzen A."/>
            <person name="He G."/>
            <person name="Yan M."/>
            <person name="Ng V."/>
            <person name="Cullen D."/>
            <person name="Martin F."/>
            <person name="Rosso M.-N."/>
            <person name="Henrissat B."/>
            <person name="Hibbett D."/>
            <person name="Martinez A.T."/>
            <person name="Grigoriev I.V."/>
        </authorList>
    </citation>
    <scope>NUCLEOTIDE SEQUENCE</scope>
    <source>
        <strain evidence="2">CIRM-BRFM 674</strain>
    </source>
</reference>
<sequence length="177" mass="21084">MESIRSHINIEVLAIEKALQEIGARRRQLEAIKAKRDSPDESEDVQSLRFLKPKQLERLEELHRAWIAGSEEALVKEFELRNYAMELLLENDQKKHEEEKLQWNEIDEEFKQLRARIKKLKEMALEMQQHPEYVAREKLKSKISRQWEDAGYSNNRTERMKIIEEWVLGQYGGPVIS</sequence>
<protein>
    <submittedName>
        <fullName evidence="2">Uncharacterized protein</fullName>
    </submittedName>
</protein>
<gene>
    <name evidence="2" type="ORF">BDN70DRAFT_934329</name>
</gene>
<accession>A0A9P5YX37</accession>
<dbReference type="AlphaFoldDB" id="A0A9P5YX37"/>
<comment type="caution">
    <text evidence="2">The sequence shown here is derived from an EMBL/GenBank/DDBJ whole genome shotgun (WGS) entry which is preliminary data.</text>
</comment>
<dbReference type="EMBL" id="MU155265">
    <property type="protein sequence ID" value="KAF9477312.1"/>
    <property type="molecule type" value="Genomic_DNA"/>
</dbReference>
<feature type="coiled-coil region" evidence="1">
    <location>
        <begin position="103"/>
        <end position="130"/>
    </location>
</feature>
<name>A0A9P5YX37_9AGAR</name>
<evidence type="ECO:0000313" key="3">
    <source>
        <dbReference type="Proteomes" id="UP000807469"/>
    </source>
</evidence>
<organism evidence="2 3">
    <name type="scientific">Pholiota conissans</name>
    <dbReference type="NCBI Taxonomy" id="109636"/>
    <lineage>
        <taxon>Eukaryota</taxon>
        <taxon>Fungi</taxon>
        <taxon>Dikarya</taxon>
        <taxon>Basidiomycota</taxon>
        <taxon>Agaricomycotina</taxon>
        <taxon>Agaricomycetes</taxon>
        <taxon>Agaricomycetidae</taxon>
        <taxon>Agaricales</taxon>
        <taxon>Agaricineae</taxon>
        <taxon>Strophariaceae</taxon>
        <taxon>Pholiota</taxon>
    </lineage>
</organism>
<keyword evidence="3" id="KW-1185">Reference proteome</keyword>
<dbReference type="Proteomes" id="UP000807469">
    <property type="component" value="Unassembled WGS sequence"/>
</dbReference>
<proteinExistence type="predicted"/>
<evidence type="ECO:0000313" key="2">
    <source>
        <dbReference type="EMBL" id="KAF9477312.1"/>
    </source>
</evidence>
<keyword evidence="1" id="KW-0175">Coiled coil</keyword>
<evidence type="ECO:0000256" key="1">
    <source>
        <dbReference type="SAM" id="Coils"/>
    </source>
</evidence>